<evidence type="ECO:0000313" key="2">
    <source>
        <dbReference type="Proteomes" id="UP000313645"/>
    </source>
</evidence>
<name>A0ABY1ZLL4_9GAMM</name>
<keyword evidence="2" id="KW-1185">Reference proteome</keyword>
<dbReference type="PANTHER" id="PTHR36529">
    <property type="entry name" value="SLL1095 PROTEIN"/>
    <property type="match status" value="1"/>
</dbReference>
<dbReference type="Gene3D" id="3.90.550.10">
    <property type="entry name" value="Spore Coat Polysaccharide Biosynthesis Protein SpsA, Chain A"/>
    <property type="match status" value="1"/>
</dbReference>
<gene>
    <name evidence="1" type="ORF">EZI54_08375</name>
</gene>
<dbReference type="Proteomes" id="UP000313645">
    <property type="component" value="Unassembled WGS sequence"/>
</dbReference>
<dbReference type="InterPro" id="IPR029044">
    <property type="entry name" value="Nucleotide-diphossugar_trans"/>
</dbReference>
<organism evidence="1 2">
    <name type="scientific">Marinobacter halodurans</name>
    <dbReference type="NCBI Taxonomy" id="2528979"/>
    <lineage>
        <taxon>Bacteria</taxon>
        <taxon>Pseudomonadati</taxon>
        <taxon>Pseudomonadota</taxon>
        <taxon>Gammaproteobacteria</taxon>
        <taxon>Pseudomonadales</taxon>
        <taxon>Marinobacteraceae</taxon>
        <taxon>Marinobacter</taxon>
    </lineage>
</organism>
<dbReference type="NCBIfam" id="TIGR04282">
    <property type="entry name" value="glyco_like_cofC"/>
    <property type="match status" value="1"/>
</dbReference>
<reference evidence="1 2" key="1">
    <citation type="submission" date="2019-02" db="EMBL/GenBank/DDBJ databases">
        <title>Marinobacter halodurans sp. nov., a marine bacterium isolated from sea tidal flat.</title>
        <authorList>
            <person name="Yoo Y."/>
            <person name="Lee D.W."/>
            <person name="Kim B.S."/>
            <person name="Kim J.-J."/>
        </authorList>
    </citation>
    <scope>NUCLEOTIDE SEQUENCE [LARGE SCALE GENOMIC DNA]</scope>
    <source>
        <strain evidence="1 2">YJ-S3-2</strain>
    </source>
</reference>
<dbReference type="Pfam" id="PF09837">
    <property type="entry name" value="DUF2064"/>
    <property type="match status" value="1"/>
</dbReference>
<dbReference type="InterPro" id="IPR018641">
    <property type="entry name" value="Trfase_1_rSAM/seldom-assoc"/>
</dbReference>
<sequence>MRTPERTDPAGGMLIQFAKWPEYGRVKTRLAAVIGADQALEAHLLLTRAVLDNLVASGYPLAFWWDRPQPPSVSHAHELLERLCTLGVPQFSQEGVDLGARMAHALSSGLAQAPKALIVGSDCPSVDSGYIQQAYAALDKVDVVLGPSDDGGFVLIGARRDLGDTLTGIEWGTASVLGQTLAALSDAGFSVRQLANRWDVDDVTDWQRFLAGRFAS</sequence>
<dbReference type="EMBL" id="SJDL01000010">
    <property type="protein sequence ID" value="TBW56658.1"/>
    <property type="molecule type" value="Genomic_DNA"/>
</dbReference>
<dbReference type="RefSeq" id="WP_131480938.1">
    <property type="nucleotide sequence ID" value="NZ_SJDL01000010.1"/>
</dbReference>
<comment type="caution">
    <text evidence="1">The sequence shown here is derived from an EMBL/GenBank/DDBJ whole genome shotgun (WGS) entry which is preliminary data.</text>
</comment>
<dbReference type="PANTHER" id="PTHR36529:SF1">
    <property type="entry name" value="GLYCOSYLTRANSFERASE"/>
    <property type="match status" value="1"/>
</dbReference>
<accession>A0ABY1ZLL4</accession>
<dbReference type="SUPFAM" id="SSF53448">
    <property type="entry name" value="Nucleotide-diphospho-sugar transferases"/>
    <property type="match status" value="1"/>
</dbReference>
<proteinExistence type="predicted"/>
<evidence type="ECO:0000313" key="1">
    <source>
        <dbReference type="EMBL" id="TBW56658.1"/>
    </source>
</evidence>
<protein>
    <submittedName>
        <fullName evidence="1">Glycosyltransferase</fullName>
    </submittedName>
</protein>